<dbReference type="eggNOG" id="ENOG5032DQ3">
    <property type="taxonomic scope" value="Bacteria"/>
</dbReference>
<dbReference type="EMBL" id="CP006644">
    <property type="protein sequence ID" value="AHE54925.1"/>
    <property type="molecule type" value="Genomic_DNA"/>
</dbReference>
<name>W0AGZ9_9SPHN</name>
<sequence length="105" mass="11633">MRPNMSSKLILEGIARQLCVTAVYNKMAVTLAPHILYTKHGELYVDGVTMERDGRPPRELKLGAFKLTGLNDVALSDRAFEPQSLFNPAEPRYEGTTLFAVNVPA</sequence>
<reference evidence="1 2" key="1">
    <citation type="submission" date="2013-07" db="EMBL/GenBank/DDBJ databases">
        <title>Completed genome of Sphingomonas sanxanigenens NX02.</title>
        <authorList>
            <person name="Ma T."/>
            <person name="Huang H."/>
            <person name="Wu M."/>
            <person name="Li X."/>
            <person name="Li G."/>
        </authorList>
    </citation>
    <scope>NUCLEOTIDE SEQUENCE [LARGE SCALE GENOMIC DNA]</scope>
    <source>
        <strain evidence="1 2">NX02</strain>
    </source>
</reference>
<evidence type="ECO:0000313" key="2">
    <source>
        <dbReference type="Proteomes" id="UP000018851"/>
    </source>
</evidence>
<dbReference type="AlphaFoldDB" id="W0AGZ9"/>
<gene>
    <name evidence="1" type="ORF">NX02_16230</name>
</gene>
<accession>W0AGZ9</accession>
<evidence type="ECO:0000313" key="1">
    <source>
        <dbReference type="EMBL" id="AHE54925.1"/>
    </source>
</evidence>
<keyword evidence="2" id="KW-1185">Reference proteome</keyword>
<protein>
    <submittedName>
        <fullName evidence="1">Uncharacterized protein</fullName>
    </submittedName>
</protein>
<organism evidence="1 2">
    <name type="scientific">Sphingomonas sanxanigenens DSM 19645 = NX02</name>
    <dbReference type="NCBI Taxonomy" id="1123269"/>
    <lineage>
        <taxon>Bacteria</taxon>
        <taxon>Pseudomonadati</taxon>
        <taxon>Pseudomonadota</taxon>
        <taxon>Alphaproteobacteria</taxon>
        <taxon>Sphingomonadales</taxon>
        <taxon>Sphingomonadaceae</taxon>
        <taxon>Sphingomonas</taxon>
    </lineage>
</organism>
<dbReference type="HOGENOM" id="CLU_174753_0_0_5"/>
<dbReference type="Proteomes" id="UP000018851">
    <property type="component" value="Chromosome"/>
</dbReference>
<proteinExistence type="predicted"/>
<dbReference type="KEGG" id="ssan:NX02_16230"/>
<dbReference type="PATRIC" id="fig|1123269.5.peg.3177"/>